<evidence type="ECO:0000313" key="1">
    <source>
        <dbReference type="EMBL" id="PMM45301.1"/>
    </source>
</evidence>
<protein>
    <submittedName>
        <fullName evidence="1">Uncharacterized protein</fullName>
    </submittedName>
</protein>
<dbReference type="RefSeq" id="WP_102552869.1">
    <property type="nucleotide sequence ID" value="NZ_MCZF01000230.1"/>
</dbReference>
<accession>A0A2N7JP41</accession>
<gene>
    <name evidence="1" type="ORF">BCT54_25295</name>
</gene>
<comment type="caution">
    <text evidence="1">The sequence shown here is derived from an EMBL/GenBank/DDBJ whole genome shotgun (WGS) entry which is preliminary data.</text>
</comment>
<reference evidence="2" key="1">
    <citation type="submission" date="2016-07" db="EMBL/GenBank/DDBJ databases">
        <title>Nontailed viruses are major unrecognized killers of bacteria in the ocean.</title>
        <authorList>
            <person name="Kauffman K."/>
            <person name="Hussain F."/>
            <person name="Yang J."/>
            <person name="Arevalo P."/>
            <person name="Brown J."/>
            <person name="Cutler M."/>
            <person name="Kelly L."/>
            <person name="Polz M.F."/>
        </authorList>
    </citation>
    <scope>NUCLEOTIDE SEQUENCE [LARGE SCALE GENOMIC DNA]</scope>
    <source>
        <strain evidence="2">10N.261.48.B5</strain>
    </source>
</reference>
<proteinExistence type="predicted"/>
<dbReference type="AlphaFoldDB" id="A0A2N7JP41"/>
<organism evidence="1 2">
    <name type="scientific">Vibrio splendidus</name>
    <dbReference type="NCBI Taxonomy" id="29497"/>
    <lineage>
        <taxon>Bacteria</taxon>
        <taxon>Pseudomonadati</taxon>
        <taxon>Pseudomonadota</taxon>
        <taxon>Gammaproteobacteria</taxon>
        <taxon>Vibrionales</taxon>
        <taxon>Vibrionaceae</taxon>
        <taxon>Vibrio</taxon>
    </lineage>
</organism>
<name>A0A2N7JP41_VIBSP</name>
<dbReference type="EMBL" id="MCZF01000230">
    <property type="protein sequence ID" value="PMM45301.1"/>
    <property type="molecule type" value="Genomic_DNA"/>
</dbReference>
<dbReference type="Proteomes" id="UP000235533">
    <property type="component" value="Unassembled WGS sequence"/>
</dbReference>
<sequence length="153" mass="17263">MKPFVALSSALLLFVSIWLIPSPQPQKEHRYQHSVVDLMLEGNVLRTDGLTKISSNTVLHLVSVQDDHMPDPIVFRFKGRARPSQSLYFSILGTIDLVSVQKIEKAMNDTQFSPYLLLNNDPLTLNIDVLSSNELFAIIRTCNTGRTQLLAKR</sequence>
<evidence type="ECO:0000313" key="2">
    <source>
        <dbReference type="Proteomes" id="UP000235533"/>
    </source>
</evidence>